<comment type="caution">
    <text evidence="1">The sequence shown here is derived from an EMBL/GenBank/DDBJ whole genome shotgun (WGS) entry which is preliminary data.</text>
</comment>
<sequence>MSPPSWISVCDAECECVSGPPDDRAEGVGGGASAAEGEGVECACVVCGGIEERDGDFRRGFAGIALQKHGLAHIEKCGPHGDIWVFAAGRGVSTVSTTGGATLHVSTLDEYTFSGAPIQAKAIGCSDLTTKQATTSRLFPRTTTLTGFMVLHFPSVPRLVFRSNRSSLRISAPRFYAVNSQESSDSRGSLPPQLSPRGRPCRLISTLNPALLVSSDYIDLSHLSRKIIGFPKSRRDTLAEFRYEQTRNGVCIPFPPQTAGFLYYYRDRGAAPLEGGVRFRVTSNNTPSSFHRGHDLPSPSGIPWEINLPQIAGRSSYSRIRDQLLKENIVTPEHLAQCHAIFGDRHIISPFTIFRLTQEFPVNFSSHIVLTVVGETLHTLKATSVFQAVKDGKAYLPWIGSGLARFEPSTRPEHTGRRVVHLRITKIVTPVSLGVEKYPGRVMKPEEGQLLTVSLHRRIPEPWAYDIDAKDTHIAAALRVLWDNSRIP</sequence>
<protein>
    <submittedName>
        <fullName evidence="1">Uncharacterized protein</fullName>
    </submittedName>
</protein>
<dbReference type="AlphaFoldDB" id="A0A8H6X605"/>
<keyword evidence="2" id="KW-1185">Reference proteome</keyword>
<proteinExistence type="predicted"/>
<name>A0A8H6X605_9AGAR</name>
<accession>A0A8H6X605</accession>
<dbReference type="EMBL" id="JACAZI010000025">
    <property type="protein sequence ID" value="KAF7334988.1"/>
    <property type="molecule type" value="Genomic_DNA"/>
</dbReference>
<organism evidence="1 2">
    <name type="scientific">Mycena venus</name>
    <dbReference type="NCBI Taxonomy" id="2733690"/>
    <lineage>
        <taxon>Eukaryota</taxon>
        <taxon>Fungi</taxon>
        <taxon>Dikarya</taxon>
        <taxon>Basidiomycota</taxon>
        <taxon>Agaricomycotina</taxon>
        <taxon>Agaricomycetes</taxon>
        <taxon>Agaricomycetidae</taxon>
        <taxon>Agaricales</taxon>
        <taxon>Marasmiineae</taxon>
        <taxon>Mycenaceae</taxon>
        <taxon>Mycena</taxon>
    </lineage>
</organism>
<dbReference type="Proteomes" id="UP000620124">
    <property type="component" value="Unassembled WGS sequence"/>
</dbReference>
<reference evidence="1" key="1">
    <citation type="submission" date="2020-05" db="EMBL/GenBank/DDBJ databases">
        <title>Mycena genomes resolve the evolution of fungal bioluminescence.</title>
        <authorList>
            <person name="Tsai I.J."/>
        </authorList>
    </citation>
    <scope>NUCLEOTIDE SEQUENCE</scope>
    <source>
        <strain evidence="1">CCC161011</strain>
    </source>
</reference>
<evidence type="ECO:0000313" key="2">
    <source>
        <dbReference type="Proteomes" id="UP000620124"/>
    </source>
</evidence>
<gene>
    <name evidence="1" type="ORF">MVEN_02249000</name>
</gene>
<dbReference type="OrthoDB" id="2750929at2759"/>
<evidence type="ECO:0000313" key="1">
    <source>
        <dbReference type="EMBL" id="KAF7334988.1"/>
    </source>
</evidence>